<feature type="compositionally biased region" description="Gly residues" evidence="1">
    <location>
        <begin position="99"/>
        <end position="113"/>
    </location>
</feature>
<feature type="compositionally biased region" description="Basic and acidic residues" evidence="1">
    <location>
        <begin position="114"/>
        <end position="127"/>
    </location>
</feature>
<dbReference type="Proteomes" id="UP000008810">
    <property type="component" value="Chromosome 3"/>
</dbReference>
<evidence type="ECO:0000313" key="4">
    <source>
        <dbReference type="Proteomes" id="UP000008810"/>
    </source>
</evidence>
<dbReference type="InParanoid" id="A0A2K2CZS9"/>
<sequence length="253" mass="26486">RERARTEARADAGWGTRASGVGVRGARADGGAGRAAAAVGASTRGRARASARAGAGRRETIPPFTKAHNTMWLYWKLLNRKLVQSLGSGEETPAAAWRGRGGGGVSGGAGMTGRRGDGAARHGELGDAVRANRGAKKGEAGALKGRERLGSGRSGGADPSDGARRSHAGTAARFRAPARGRGRPRLVGPTGLKFWDVRRRRRECAKSGGCAAGRGAASGRGRGQRLPEVGDDAWVPHVNERERDKEKKCDRWI</sequence>
<organism evidence="2">
    <name type="scientific">Brachypodium distachyon</name>
    <name type="common">Purple false brome</name>
    <name type="synonym">Trachynia distachya</name>
    <dbReference type="NCBI Taxonomy" id="15368"/>
    <lineage>
        <taxon>Eukaryota</taxon>
        <taxon>Viridiplantae</taxon>
        <taxon>Streptophyta</taxon>
        <taxon>Embryophyta</taxon>
        <taxon>Tracheophyta</taxon>
        <taxon>Spermatophyta</taxon>
        <taxon>Magnoliopsida</taxon>
        <taxon>Liliopsida</taxon>
        <taxon>Poales</taxon>
        <taxon>Poaceae</taxon>
        <taxon>BOP clade</taxon>
        <taxon>Pooideae</taxon>
        <taxon>Stipodae</taxon>
        <taxon>Brachypodieae</taxon>
        <taxon>Brachypodium</taxon>
    </lineage>
</organism>
<reference evidence="2 3" key="1">
    <citation type="journal article" date="2010" name="Nature">
        <title>Genome sequencing and analysis of the model grass Brachypodium distachyon.</title>
        <authorList>
            <consortium name="International Brachypodium Initiative"/>
        </authorList>
    </citation>
    <scope>NUCLEOTIDE SEQUENCE [LARGE SCALE GENOMIC DNA]</scope>
    <source>
        <strain evidence="2 3">Bd21</strain>
    </source>
</reference>
<dbReference type="EMBL" id="CM000882">
    <property type="protein sequence ID" value="PNT67542.1"/>
    <property type="molecule type" value="Genomic_DNA"/>
</dbReference>
<keyword evidence="4" id="KW-1185">Reference proteome</keyword>
<proteinExistence type="predicted"/>
<dbReference type="Gramene" id="PNT67542">
    <property type="protein sequence ID" value="PNT67542"/>
    <property type="gene ID" value="BRADI_3g28784v3"/>
</dbReference>
<evidence type="ECO:0000256" key="1">
    <source>
        <dbReference type="SAM" id="MobiDB-lite"/>
    </source>
</evidence>
<feature type="compositionally biased region" description="Basic and acidic residues" evidence="1">
    <location>
        <begin position="136"/>
        <end position="150"/>
    </location>
</feature>
<evidence type="ECO:0000313" key="2">
    <source>
        <dbReference type="EMBL" id="PNT67542.1"/>
    </source>
</evidence>
<reference evidence="2" key="2">
    <citation type="submission" date="2017-06" db="EMBL/GenBank/DDBJ databases">
        <title>WGS assembly of Brachypodium distachyon.</title>
        <authorList>
            <consortium name="The International Brachypodium Initiative"/>
            <person name="Lucas S."/>
            <person name="Harmon-Smith M."/>
            <person name="Lail K."/>
            <person name="Tice H."/>
            <person name="Grimwood J."/>
            <person name="Bruce D."/>
            <person name="Barry K."/>
            <person name="Shu S."/>
            <person name="Lindquist E."/>
            <person name="Wang M."/>
            <person name="Pitluck S."/>
            <person name="Vogel J.P."/>
            <person name="Garvin D.F."/>
            <person name="Mockler T.C."/>
            <person name="Schmutz J."/>
            <person name="Rokhsar D."/>
            <person name="Bevan M.W."/>
        </authorList>
    </citation>
    <scope>NUCLEOTIDE SEQUENCE</scope>
    <source>
        <strain evidence="2">Bd21</strain>
    </source>
</reference>
<evidence type="ECO:0000313" key="3">
    <source>
        <dbReference type="EnsemblPlants" id="PNT67542"/>
    </source>
</evidence>
<feature type="region of interest" description="Disordered" evidence="1">
    <location>
        <begin position="91"/>
        <end position="187"/>
    </location>
</feature>
<feature type="compositionally biased region" description="Gly residues" evidence="1">
    <location>
        <begin position="210"/>
        <end position="221"/>
    </location>
</feature>
<dbReference type="AlphaFoldDB" id="A0A2K2CZS9"/>
<feature type="non-terminal residue" evidence="2">
    <location>
        <position position="1"/>
    </location>
</feature>
<protein>
    <submittedName>
        <fullName evidence="2 3">Uncharacterized protein</fullName>
    </submittedName>
</protein>
<accession>A0A2K2CZS9</accession>
<reference evidence="3" key="3">
    <citation type="submission" date="2018-08" db="UniProtKB">
        <authorList>
            <consortium name="EnsemblPlants"/>
        </authorList>
    </citation>
    <scope>IDENTIFICATION</scope>
    <source>
        <strain evidence="3">cv. Bd21</strain>
    </source>
</reference>
<feature type="region of interest" description="Disordered" evidence="1">
    <location>
        <begin position="205"/>
        <end position="233"/>
    </location>
</feature>
<gene>
    <name evidence="2" type="ORF">BRADI_3g28784v3</name>
</gene>
<dbReference type="EnsemblPlants" id="PNT67542">
    <property type="protein sequence ID" value="PNT67542"/>
    <property type="gene ID" value="BRADI_3g28784v3"/>
</dbReference>
<name>A0A2K2CZS9_BRADI</name>